<proteinExistence type="predicted"/>
<name>A0A645CUZ9_9ZZZZ</name>
<organism evidence="1">
    <name type="scientific">bioreactor metagenome</name>
    <dbReference type="NCBI Taxonomy" id="1076179"/>
    <lineage>
        <taxon>unclassified sequences</taxon>
        <taxon>metagenomes</taxon>
        <taxon>ecological metagenomes</taxon>
    </lineage>
</organism>
<reference evidence="1" key="1">
    <citation type="submission" date="2019-08" db="EMBL/GenBank/DDBJ databases">
        <authorList>
            <person name="Kucharzyk K."/>
            <person name="Murdoch R.W."/>
            <person name="Higgins S."/>
            <person name="Loffler F."/>
        </authorList>
    </citation>
    <scope>NUCLEOTIDE SEQUENCE</scope>
</reference>
<dbReference type="EMBL" id="VSSQ01030263">
    <property type="protein sequence ID" value="MPM80724.1"/>
    <property type="molecule type" value="Genomic_DNA"/>
</dbReference>
<protein>
    <submittedName>
        <fullName evidence="1">Uncharacterized protein</fullName>
    </submittedName>
</protein>
<comment type="caution">
    <text evidence="1">The sequence shown here is derived from an EMBL/GenBank/DDBJ whole genome shotgun (WGS) entry which is preliminary data.</text>
</comment>
<sequence>MVVVVHVPQAVLNHGVHQLLVAHARAPTGVRCDKGSGGHVLRAAADHHVGVPGQNGACTFNDRLHTGAADHAHGVGGNGIGDAGLDGHLTGNVLAKARGQDAAEHNLVHLLGLHARAVQGFLNHDGSKVGGGNALQGSAKRTDGCTAAIHDIKFFHDVPPFFK</sequence>
<accession>A0A645CUZ9</accession>
<dbReference type="AlphaFoldDB" id="A0A645CUZ9"/>
<gene>
    <name evidence="1" type="ORF">SDC9_127774</name>
</gene>
<evidence type="ECO:0000313" key="1">
    <source>
        <dbReference type="EMBL" id="MPM80724.1"/>
    </source>
</evidence>